<accession>A0ABX4YKZ5</accession>
<feature type="transmembrane region" description="Helical" evidence="1">
    <location>
        <begin position="12"/>
        <end position="30"/>
    </location>
</feature>
<organism evidence="2 3">
    <name type="scientific">Leptospira inadai serovar Lyme</name>
    <dbReference type="NCBI Taxonomy" id="293084"/>
    <lineage>
        <taxon>Bacteria</taxon>
        <taxon>Pseudomonadati</taxon>
        <taxon>Spirochaetota</taxon>
        <taxon>Spirochaetia</taxon>
        <taxon>Leptospirales</taxon>
        <taxon>Leptospiraceae</taxon>
        <taxon>Leptospira</taxon>
    </lineage>
</organism>
<evidence type="ECO:0000256" key="1">
    <source>
        <dbReference type="SAM" id="Phobius"/>
    </source>
</evidence>
<evidence type="ECO:0000313" key="3">
    <source>
        <dbReference type="Proteomes" id="UP000094669"/>
    </source>
</evidence>
<keyword evidence="1" id="KW-0812">Transmembrane</keyword>
<proteinExistence type="predicted"/>
<dbReference type="EMBL" id="MCRM02000004">
    <property type="protein sequence ID" value="PNV75937.1"/>
    <property type="molecule type" value="Genomic_DNA"/>
</dbReference>
<feature type="transmembrane region" description="Helical" evidence="1">
    <location>
        <begin position="36"/>
        <end position="52"/>
    </location>
</feature>
<protein>
    <submittedName>
        <fullName evidence="2">Uncharacterized protein</fullName>
    </submittedName>
</protein>
<keyword evidence="1" id="KW-0472">Membrane</keyword>
<dbReference type="Proteomes" id="UP000094669">
    <property type="component" value="Unassembled WGS sequence"/>
</dbReference>
<keyword evidence="1" id="KW-1133">Transmembrane helix</keyword>
<comment type="caution">
    <text evidence="2">The sequence shown here is derived from an EMBL/GenBank/DDBJ whole genome shotgun (WGS) entry which is preliminary data.</text>
</comment>
<keyword evidence="3" id="KW-1185">Reference proteome</keyword>
<reference evidence="2" key="1">
    <citation type="submission" date="2018-01" db="EMBL/GenBank/DDBJ databases">
        <title>Genomic characterization of Leptospira inadai serogroup Lyme isolated from captured rat in Brazil and comparative analysis with human reference strain.</title>
        <authorList>
            <person name="Moreno L.Z."/>
            <person name="Loureiro A.P."/>
            <person name="Miraglia F."/>
            <person name="Kremer F.S."/>
            <person name="Eslabao M.R."/>
            <person name="Dellagostin O.A."/>
            <person name="Lilenbaum W."/>
            <person name="Moreno A.M."/>
        </authorList>
    </citation>
    <scope>NUCLEOTIDE SEQUENCE [LARGE SCALE GENOMIC DNA]</scope>
    <source>
        <strain evidence="2">M34/99</strain>
    </source>
</reference>
<feature type="transmembrane region" description="Helical" evidence="1">
    <location>
        <begin position="61"/>
        <end position="80"/>
    </location>
</feature>
<name>A0ABX4YKZ5_9LEPT</name>
<gene>
    <name evidence="2" type="ORF">BES34_005365</name>
</gene>
<evidence type="ECO:0000313" key="2">
    <source>
        <dbReference type="EMBL" id="PNV75937.1"/>
    </source>
</evidence>
<sequence length="93" mass="10932">MLGQAFQWEKIAGWSFFFLTVYLSFYLTIAHRGSEALLISLTLIHFGIYFSFRRNLNKKAFLVLCSFHLVTVYFFGRYTLEILSAIDGWKQAF</sequence>